<dbReference type="NCBIfam" id="TIGR03570">
    <property type="entry name" value="NeuD_NnaD"/>
    <property type="match status" value="1"/>
</dbReference>
<comment type="similarity">
    <text evidence="1">Belongs to the transferase hexapeptide repeat family.</text>
</comment>
<accession>A0A8I1FRC8</accession>
<dbReference type="PANTHER" id="PTHR43300:SF4">
    <property type="entry name" value="ACYL-[ACYL-CARRIER-PROTEIN]--UDP-N-ACETYLGLUCOSAMINE O-ACYLTRANSFERASE"/>
    <property type="match status" value="1"/>
</dbReference>
<evidence type="ECO:0000256" key="1">
    <source>
        <dbReference type="ARBA" id="ARBA00007274"/>
    </source>
</evidence>
<evidence type="ECO:0000313" key="3">
    <source>
        <dbReference type="Proteomes" id="UP000658390"/>
    </source>
</evidence>
<protein>
    <submittedName>
        <fullName evidence="2">Acetyltransferase</fullName>
    </submittedName>
</protein>
<gene>
    <name evidence="2" type="ORF">JFT45_03580</name>
</gene>
<proteinExistence type="inferred from homology"/>
<dbReference type="InterPro" id="IPR001451">
    <property type="entry name" value="Hexapep"/>
</dbReference>
<dbReference type="SUPFAM" id="SSF51161">
    <property type="entry name" value="Trimeric LpxA-like enzymes"/>
    <property type="match status" value="1"/>
</dbReference>
<evidence type="ECO:0000313" key="2">
    <source>
        <dbReference type="EMBL" id="MBJ2255596.1"/>
    </source>
</evidence>
<dbReference type="GO" id="GO:0016740">
    <property type="term" value="F:transferase activity"/>
    <property type="evidence" value="ECO:0007669"/>
    <property type="project" value="UniProtKB-KW"/>
</dbReference>
<dbReference type="Pfam" id="PF00132">
    <property type="entry name" value="Hexapep"/>
    <property type="match status" value="1"/>
</dbReference>
<dbReference type="Gene3D" id="2.160.10.10">
    <property type="entry name" value="Hexapeptide repeat proteins"/>
    <property type="match status" value="1"/>
</dbReference>
<keyword evidence="2" id="KW-0808">Transferase</keyword>
<dbReference type="EMBL" id="JAEKCZ010000003">
    <property type="protein sequence ID" value="MBJ2255596.1"/>
    <property type="molecule type" value="Genomic_DNA"/>
</dbReference>
<dbReference type="Gene3D" id="3.40.50.720">
    <property type="entry name" value="NAD(P)-binding Rossmann-like Domain"/>
    <property type="match status" value="1"/>
</dbReference>
<sequence>MENNKKLIIVGAGELAMIAYEYFTYDSSYEVCGFAVEKEYLVEQELYGLPIVAFETIEAVYPVTEYEVFVAIPASQLNRLRTRLFHAAKEKGYACASYISSHAFVWRNVKMGENCFVFENNTLQPFVEIGDNVILWSGNHIGHRSVIEDHCFISSHVVVSGYCRIGESSFLGVNSTFNDHVTVARDCIVASGSLVSKSLKEPGKVYYGAPAQELPRKSSFSVKL</sequence>
<dbReference type="CDD" id="cd03360">
    <property type="entry name" value="LbH_AT_putative"/>
    <property type="match status" value="1"/>
</dbReference>
<organism evidence="2 3">
    <name type="scientific">Pseudomonas psychrophila</name>
    <dbReference type="NCBI Taxonomy" id="122355"/>
    <lineage>
        <taxon>Bacteria</taxon>
        <taxon>Pseudomonadati</taxon>
        <taxon>Pseudomonadota</taxon>
        <taxon>Gammaproteobacteria</taxon>
        <taxon>Pseudomonadales</taxon>
        <taxon>Pseudomonadaceae</taxon>
        <taxon>Pseudomonas</taxon>
    </lineage>
</organism>
<dbReference type="AlphaFoldDB" id="A0A8I1FRC8"/>
<name>A0A8I1FRC8_9PSED</name>
<reference evidence="2" key="1">
    <citation type="submission" date="2020-12" db="EMBL/GenBank/DDBJ databases">
        <title>Antibiotic resistance and phylogeny of Pseudomonas spp. isolated over three decades from chicken meat in the Norwegian food chain.</title>
        <authorList>
            <person name="Moen B."/>
        </authorList>
    </citation>
    <scope>NUCLEOTIDE SEQUENCE</scope>
    <source>
        <strain evidence="2">MF6762</strain>
    </source>
</reference>
<dbReference type="InterPro" id="IPR050179">
    <property type="entry name" value="Trans_hexapeptide_repeat"/>
</dbReference>
<dbReference type="Proteomes" id="UP000658390">
    <property type="component" value="Unassembled WGS sequence"/>
</dbReference>
<dbReference type="RefSeq" id="WP_198821143.1">
    <property type="nucleotide sequence ID" value="NZ_JAEKCZ010000003.1"/>
</dbReference>
<dbReference type="InterPro" id="IPR011004">
    <property type="entry name" value="Trimer_LpxA-like_sf"/>
</dbReference>
<dbReference type="InterPro" id="IPR020019">
    <property type="entry name" value="AcTrfase_PglD-like"/>
</dbReference>
<dbReference type="PANTHER" id="PTHR43300">
    <property type="entry name" value="ACETYLTRANSFERASE"/>
    <property type="match status" value="1"/>
</dbReference>
<comment type="caution">
    <text evidence="2">The sequence shown here is derived from an EMBL/GenBank/DDBJ whole genome shotgun (WGS) entry which is preliminary data.</text>
</comment>